<dbReference type="InterPro" id="IPR002314">
    <property type="entry name" value="aa-tRNA-synt_IIb"/>
</dbReference>
<dbReference type="GO" id="GO:0005739">
    <property type="term" value="C:mitochondrion"/>
    <property type="evidence" value="ECO:0007669"/>
    <property type="project" value="TreeGrafter"/>
</dbReference>
<dbReference type="PROSITE" id="PS50862">
    <property type="entry name" value="AA_TRNA_LIGASE_II"/>
    <property type="match status" value="1"/>
</dbReference>
<accession>A0A1A8VU37</accession>
<dbReference type="EMBL" id="FLQW01000457">
    <property type="protein sequence ID" value="SBS83990.1"/>
    <property type="molecule type" value="Genomic_DNA"/>
</dbReference>
<evidence type="ECO:0000256" key="4">
    <source>
        <dbReference type="ARBA" id="ARBA00023146"/>
    </source>
</evidence>
<feature type="domain" description="Aminoacyl-transfer RNA synthetases class-II family profile" evidence="5">
    <location>
        <begin position="152"/>
        <end position="414"/>
    </location>
</feature>
<dbReference type="PANTHER" id="PTHR42753">
    <property type="entry name" value="MITOCHONDRIAL RIBOSOME PROTEIN L39/PROLYL-TRNA LIGASE FAMILY MEMBER"/>
    <property type="match status" value="1"/>
</dbReference>
<sequence length="608" mass="71213">MGCNSSRSSGSSGSSGSSTTQLLLYYNNSWLKGIISPVPRTYQVSGDTQHSGILKNILKKKKKNIFFINKYYNKTNYNNSYNNTNYNNSNNNGVRRKIIKRYNALIVLSCNKKSYFGSEYIFNKIYNDNIKQNGDKASELLQRANYIRDVNGLYNILPLGLRVINKIKYFVNHHLEKINSHCLMLSILQAKKLWNISDRSKLYSDEFLYVYKQKQQKLNKNAEEIVKNKMEDDGCILSPTCEEASLSLINQVFNENITAKCLPILIHQFNYKFRNEKRFEKSLFKSKEFLMKDGYSFHSSEKCMNETYEIYKNCYSHIFQQLNITHNIIKKRKKDKMNAVESHEFQVLCRDGKYKEAAHIFKLGDYYSKKLNIKYLDKKNEKKYILMGSYGIGIYRLLYFLVDSFYDHEGIKLPEHLAPFTVYLIQTNQKSKYSSTKIRKILGEVKTKAGQVFTVNDAQQKEALSGGAGCNENKENNENKTIESTERIFYNPLNSNDVEYVLALFIYNTFKNNNVDIYYDDTDLHLSRKLKNCDLIGVPNRIIINLNKTDKNVKVPVDFYNYIDSSHNILTNKLYLAFQNITIEHRKRSSQETKMMTIQQLFRYFKFM</sequence>
<dbReference type="GO" id="GO:0005524">
    <property type="term" value="F:ATP binding"/>
    <property type="evidence" value="ECO:0007669"/>
    <property type="project" value="UniProtKB-KW"/>
</dbReference>
<keyword evidence="4" id="KW-0030">Aminoacyl-tRNA synthetase</keyword>
<dbReference type="Gene3D" id="3.30.930.10">
    <property type="entry name" value="Bira Bifunctional Protein, Domain 2"/>
    <property type="match status" value="1"/>
</dbReference>
<protein>
    <submittedName>
        <fullName evidence="6">Proline--tRNA ligase, putative (APRS)</fullName>
    </submittedName>
</protein>
<dbReference type="GO" id="GO:0004827">
    <property type="term" value="F:proline-tRNA ligase activity"/>
    <property type="evidence" value="ECO:0007669"/>
    <property type="project" value="TreeGrafter"/>
</dbReference>
<dbReference type="InterPro" id="IPR036621">
    <property type="entry name" value="Anticodon-bd_dom_sf"/>
</dbReference>
<dbReference type="Gene3D" id="3.40.50.800">
    <property type="entry name" value="Anticodon-binding domain"/>
    <property type="match status" value="1"/>
</dbReference>
<dbReference type="PANTHER" id="PTHR42753:SF2">
    <property type="entry name" value="PROLINE--TRNA LIGASE"/>
    <property type="match status" value="1"/>
</dbReference>
<organism evidence="6 7">
    <name type="scientific">Plasmodium malariae</name>
    <dbReference type="NCBI Taxonomy" id="5858"/>
    <lineage>
        <taxon>Eukaryota</taxon>
        <taxon>Sar</taxon>
        <taxon>Alveolata</taxon>
        <taxon>Apicomplexa</taxon>
        <taxon>Aconoidasida</taxon>
        <taxon>Haemosporida</taxon>
        <taxon>Plasmodiidae</taxon>
        <taxon>Plasmodium</taxon>
        <taxon>Plasmodium (Plasmodium)</taxon>
    </lineage>
</organism>
<evidence type="ECO:0000256" key="2">
    <source>
        <dbReference type="ARBA" id="ARBA00022741"/>
    </source>
</evidence>
<keyword evidence="2" id="KW-0547">Nucleotide-binding</keyword>
<name>A0A1A8VU37_PLAMA</name>
<evidence type="ECO:0000256" key="1">
    <source>
        <dbReference type="ARBA" id="ARBA00022598"/>
    </source>
</evidence>
<evidence type="ECO:0000313" key="6">
    <source>
        <dbReference type="EMBL" id="SBS83990.1"/>
    </source>
</evidence>
<keyword evidence="3" id="KW-0067">ATP-binding</keyword>
<dbReference type="GO" id="GO:0006433">
    <property type="term" value="P:prolyl-tRNA aminoacylation"/>
    <property type="evidence" value="ECO:0007669"/>
    <property type="project" value="TreeGrafter"/>
</dbReference>
<reference evidence="7" key="1">
    <citation type="submission" date="2016-05" db="EMBL/GenBank/DDBJ databases">
        <authorList>
            <person name="Naeem Raeece"/>
        </authorList>
    </citation>
    <scope>NUCLEOTIDE SEQUENCE [LARGE SCALE GENOMIC DNA]</scope>
</reference>
<dbReference type="AlphaFoldDB" id="A0A1A8VU37"/>
<proteinExistence type="predicted"/>
<dbReference type="SUPFAM" id="SSF55681">
    <property type="entry name" value="Class II aaRS and biotin synthetases"/>
    <property type="match status" value="1"/>
</dbReference>
<evidence type="ECO:0000259" key="5">
    <source>
        <dbReference type="PROSITE" id="PS50862"/>
    </source>
</evidence>
<dbReference type="VEuPathDB" id="PlasmoDB:PmUG01_07036800"/>
<evidence type="ECO:0000256" key="3">
    <source>
        <dbReference type="ARBA" id="ARBA00022840"/>
    </source>
</evidence>
<evidence type="ECO:0000313" key="7">
    <source>
        <dbReference type="Proteomes" id="UP000078597"/>
    </source>
</evidence>
<keyword evidence="1 6" id="KW-0436">Ligase</keyword>
<dbReference type="Pfam" id="PF00587">
    <property type="entry name" value="tRNA-synt_2b"/>
    <property type="match status" value="1"/>
</dbReference>
<dbReference type="SUPFAM" id="SSF52954">
    <property type="entry name" value="Class II aaRS ABD-related"/>
    <property type="match status" value="1"/>
</dbReference>
<dbReference type="InterPro" id="IPR045864">
    <property type="entry name" value="aa-tRNA-synth_II/BPL/LPL"/>
</dbReference>
<dbReference type="InterPro" id="IPR006195">
    <property type="entry name" value="aa-tRNA-synth_II"/>
</dbReference>
<dbReference type="Proteomes" id="UP000078597">
    <property type="component" value="Unassembled WGS sequence"/>
</dbReference>
<gene>
    <name evidence="6" type="ORF">PMALA_008530</name>
</gene>
<dbReference type="InterPro" id="IPR050062">
    <property type="entry name" value="Pro-tRNA_synthetase"/>
</dbReference>